<evidence type="ECO:0000313" key="1">
    <source>
        <dbReference type="EMBL" id="GAA4917698.1"/>
    </source>
</evidence>
<comment type="caution">
    <text evidence="1">The sequence shown here is derived from an EMBL/GenBank/DDBJ whole genome shotgun (WGS) entry which is preliminary data.</text>
</comment>
<organism evidence="1 2">
    <name type="scientific">Mucilaginibacter defluvii</name>
    <dbReference type="NCBI Taxonomy" id="1196019"/>
    <lineage>
        <taxon>Bacteria</taxon>
        <taxon>Pseudomonadati</taxon>
        <taxon>Bacteroidota</taxon>
        <taxon>Sphingobacteriia</taxon>
        <taxon>Sphingobacteriales</taxon>
        <taxon>Sphingobacteriaceae</taxon>
        <taxon>Mucilaginibacter</taxon>
    </lineage>
</organism>
<dbReference type="EMBL" id="BAABJI010000002">
    <property type="protein sequence ID" value="GAA4917698.1"/>
    <property type="molecule type" value="Genomic_DNA"/>
</dbReference>
<dbReference type="RefSeq" id="WP_345331218.1">
    <property type="nucleotide sequence ID" value="NZ_BAABJI010000002.1"/>
</dbReference>
<name>A0ABP9FUD0_9SPHI</name>
<accession>A0ABP9FUD0</accession>
<reference evidence="2" key="1">
    <citation type="journal article" date="2019" name="Int. J. Syst. Evol. Microbiol.">
        <title>The Global Catalogue of Microorganisms (GCM) 10K type strain sequencing project: providing services to taxonomists for standard genome sequencing and annotation.</title>
        <authorList>
            <consortium name="The Broad Institute Genomics Platform"/>
            <consortium name="The Broad Institute Genome Sequencing Center for Infectious Disease"/>
            <person name="Wu L."/>
            <person name="Ma J."/>
        </authorList>
    </citation>
    <scope>NUCLEOTIDE SEQUENCE [LARGE SCALE GENOMIC DNA]</scope>
    <source>
        <strain evidence="2">JCM 18283</strain>
    </source>
</reference>
<sequence length="161" mass="18870">MLEAVSKDINKEYIAAVTAYEKCISADVLTPLDCYINLAFLYWAFACEHIEFNIPNSIPDEWGTVGSKRCFEIIAKGISLYPDSVEVHFWRRYFKHRLYHDDFTEQECKNIIENYSDKSVVPFFFLRLFDRANYKTEILILLQQALGNPTAKNLYIKSFLN</sequence>
<evidence type="ECO:0000313" key="2">
    <source>
        <dbReference type="Proteomes" id="UP001501436"/>
    </source>
</evidence>
<dbReference type="Proteomes" id="UP001501436">
    <property type="component" value="Unassembled WGS sequence"/>
</dbReference>
<keyword evidence="2" id="KW-1185">Reference proteome</keyword>
<proteinExistence type="predicted"/>
<protein>
    <submittedName>
        <fullName evidence="1">Uncharacterized protein</fullName>
    </submittedName>
</protein>
<gene>
    <name evidence="1" type="ORF">GCM10023313_21670</name>
</gene>